<organism evidence="2 3">
    <name type="scientific">Neolentinus lepideus HHB14362 ss-1</name>
    <dbReference type="NCBI Taxonomy" id="1314782"/>
    <lineage>
        <taxon>Eukaryota</taxon>
        <taxon>Fungi</taxon>
        <taxon>Dikarya</taxon>
        <taxon>Basidiomycota</taxon>
        <taxon>Agaricomycotina</taxon>
        <taxon>Agaricomycetes</taxon>
        <taxon>Gloeophyllales</taxon>
        <taxon>Gloeophyllaceae</taxon>
        <taxon>Neolentinus</taxon>
    </lineage>
</organism>
<dbReference type="OrthoDB" id="2986975at2759"/>
<gene>
    <name evidence="2" type="ORF">NEOLEDRAFT_708096</name>
</gene>
<keyword evidence="3" id="KW-1185">Reference proteome</keyword>
<sequence>MRLRITALKDKPYHTSSLTSPNLQQANLAYSIFMLHYRVVLVTRRVRLLRDFDMDVFKQGHDPYLIQEDERLKNLDRKTGEHENGWRRTAERRKKKNRDK</sequence>
<feature type="compositionally biased region" description="Basic residues" evidence="1">
    <location>
        <begin position="90"/>
        <end position="100"/>
    </location>
</feature>
<proteinExistence type="predicted"/>
<feature type="compositionally biased region" description="Basic and acidic residues" evidence="1">
    <location>
        <begin position="76"/>
        <end position="89"/>
    </location>
</feature>
<accession>A0A165Q751</accession>
<dbReference type="EMBL" id="KV425600">
    <property type="protein sequence ID" value="KZT22013.1"/>
    <property type="molecule type" value="Genomic_DNA"/>
</dbReference>
<dbReference type="InParanoid" id="A0A165Q751"/>
<feature type="region of interest" description="Disordered" evidence="1">
    <location>
        <begin position="76"/>
        <end position="100"/>
    </location>
</feature>
<evidence type="ECO:0000313" key="3">
    <source>
        <dbReference type="Proteomes" id="UP000076761"/>
    </source>
</evidence>
<evidence type="ECO:0000313" key="2">
    <source>
        <dbReference type="EMBL" id="KZT22013.1"/>
    </source>
</evidence>
<name>A0A165Q751_9AGAM</name>
<dbReference type="Proteomes" id="UP000076761">
    <property type="component" value="Unassembled WGS sequence"/>
</dbReference>
<dbReference type="AlphaFoldDB" id="A0A165Q751"/>
<evidence type="ECO:0000256" key="1">
    <source>
        <dbReference type="SAM" id="MobiDB-lite"/>
    </source>
</evidence>
<reference evidence="2 3" key="1">
    <citation type="journal article" date="2016" name="Mol. Biol. Evol.">
        <title>Comparative Genomics of Early-Diverging Mushroom-Forming Fungi Provides Insights into the Origins of Lignocellulose Decay Capabilities.</title>
        <authorList>
            <person name="Nagy L.G."/>
            <person name="Riley R."/>
            <person name="Tritt A."/>
            <person name="Adam C."/>
            <person name="Daum C."/>
            <person name="Floudas D."/>
            <person name="Sun H."/>
            <person name="Yadav J.S."/>
            <person name="Pangilinan J."/>
            <person name="Larsson K.H."/>
            <person name="Matsuura K."/>
            <person name="Barry K."/>
            <person name="Labutti K."/>
            <person name="Kuo R."/>
            <person name="Ohm R.A."/>
            <person name="Bhattacharya S.S."/>
            <person name="Shirouzu T."/>
            <person name="Yoshinaga Y."/>
            <person name="Martin F.M."/>
            <person name="Grigoriev I.V."/>
            <person name="Hibbett D.S."/>
        </authorList>
    </citation>
    <scope>NUCLEOTIDE SEQUENCE [LARGE SCALE GENOMIC DNA]</scope>
    <source>
        <strain evidence="2 3">HHB14362 ss-1</strain>
    </source>
</reference>
<protein>
    <submittedName>
        <fullName evidence="2">Uncharacterized protein</fullName>
    </submittedName>
</protein>